<reference evidence="2" key="2">
    <citation type="submission" date="2009-11" db="EMBL/GenBank/DDBJ databases">
        <title>The Genome Sequence of Allomyces macrogynus strain ATCC 38327.</title>
        <authorList>
            <consortium name="The Broad Institute Genome Sequencing Platform"/>
            <person name="Russ C."/>
            <person name="Cuomo C."/>
            <person name="Shea T."/>
            <person name="Young S.K."/>
            <person name="Zeng Q."/>
            <person name="Koehrsen M."/>
            <person name="Haas B."/>
            <person name="Borodovsky M."/>
            <person name="Guigo R."/>
            <person name="Alvarado L."/>
            <person name="Berlin A."/>
            <person name="Borenstein D."/>
            <person name="Chen Z."/>
            <person name="Engels R."/>
            <person name="Freedman E."/>
            <person name="Gellesch M."/>
            <person name="Goldberg J."/>
            <person name="Griggs A."/>
            <person name="Gujja S."/>
            <person name="Heiman D."/>
            <person name="Hepburn T."/>
            <person name="Howarth C."/>
            <person name="Jen D."/>
            <person name="Larson L."/>
            <person name="Lewis B."/>
            <person name="Mehta T."/>
            <person name="Park D."/>
            <person name="Pearson M."/>
            <person name="Roberts A."/>
            <person name="Saif S."/>
            <person name="Shenoy N."/>
            <person name="Sisk P."/>
            <person name="Stolte C."/>
            <person name="Sykes S."/>
            <person name="Walk T."/>
            <person name="White J."/>
            <person name="Yandava C."/>
            <person name="Burger G."/>
            <person name="Gray M.W."/>
            <person name="Holland P.W.H."/>
            <person name="King N."/>
            <person name="Lang F.B.F."/>
            <person name="Roger A.J."/>
            <person name="Ruiz-Trillo I."/>
            <person name="Lander E."/>
            <person name="Nusbaum C."/>
        </authorList>
    </citation>
    <scope>NUCLEOTIDE SEQUENCE [LARGE SCALE GENOMIC DNA]</scope>
    <source>
        <strain evidence="2">ATCC 38327</strain>
    </source>
</reference>
<dbReference type="AlphaFoldDB" id="A0A0L0T4K8"/>
<proteinExistence type="predicted"/>
<dbReference type="OrthoDB" id="10335518at2759"/>
<name>A0A0L0T4K8_ALLM3</name>
<evidence type="ECO:0000313" key="1">
    <source>
        <dbReference type="EMBL" id="KNE69677.1"/>
    </source>
</evidence>
<sequence>MTSESLQWSEWSHNNPKLRHLNRRSEPQIAYIENLVATSKWDEHVSMLPYSLALLATLSVVPVPTAPNFAPFNAPLCGKPDLSTSVFCGSLQEAVANVVNESSEALNAAHACASKVAIMCAQIPGRAQQLERLFGDAPSCNVEKVMQSMVDRLTEEAIMADDLTLKLLKTMATAQSTHKTVQEQAAARRAELMNMSDFKGKDRDALLSLLRRTQQVLGPDELKDKWAGLIAFFETLSEVVSALLNRVIDVTRTVMDAIHSGKTSNEDRYMVMGDELVDQTALVQEAADVALVLAATYLEASAKTAVGAPLATLARKVLRHSNKDAKAVMTERSNMLKEAGELTQQVAATACAAKTKLIEQLHASWRRHGILPQ</sequence>
<evidence type="ECO:0000313" key="2">
    <source>
        <dbReference type="Proteomes" id="UP000054350"/>
    </source>
</evidence>
<keyword evidence="2" id="KW-1185">Reference proteome</keyword>
<accession>A0A0L0T4K8</accession>
<organism evidence="1 2">
    <name type="scientific">Allomyces macrogynus (strain ATCC 38327)</name>
    <name type="common">Allomyces javanicus var. macrogynus</name>
    <dbReference type="NCBI Taxonomy" id="578462"/>
    <lineage>
        <taxon>Eukaryota</taxon>
        <taxon>Fungi</taxon>
        <taxon>Fungi incertae sedis</taxon>
        <taxon>Blastocladiomycota</taxon>
        <taxon>Blastocladiomycetes</taxon>
        <taxon>Blastocladiales</taxon>
        <taxon>Blastocladiaceae</taxon>
        <taxon>Allomyces</taxon>
    </lineage>
</organism>
<dbReference type="Proteomes" id="UP000054350">
    <property type="component" value="Unassembled WGS sequence"/>
</dbReference>
<gene>
    <name evidence="1" type="ORF">AMAG_14233</name>
</gene>
<protein>
    <submittedName>
        <fullName evidence="1">Uncharacterized protein</fullName>
    </submittedName>
</protein>
<reference evidence="1 2" key="1">
    <citation type="submission" date="2009-11" db="EMBL/GenBank/DDBJ databases">
        <title>Annotation of Allomyces macrogynus ATCC 38327.</title>
        <authorList>
            <consortium name="The Broad Institute Genome Sequencing Platform"/>
            <person name="Russ C."/>
            <person name="Cuomo C."/>
            <person name="Burger G."/>
            <person name="Gray M.W."/>
            <person name="Holland P.W.H."/>
            <person name="King N."/>
            <person name="Lang F.B.F."/>
            <person name="Roger A.J."/>
            <person name="Ruiz-Trillo I."/>
            <person name="Young S.K."/>
            <person name="Zeng Q."/>
            <person name="Gargeya S."/>
            <person name="Fitzgerald M."/>
            <person name="Haas B."/>
            <person name="Abouelleil A."/>
            <person name="Alvarado L."/>
            <person name="Arachchi H.M."/>
            <person name="Berlin A."/>
            <person name="Chapman S.B."/>
            <person name="Gearin G."/>
            <person name="Goldberg J."/>
            <person name="Griggs A."/>
            <person name="Gujja S."/>
            <person name="Hansen M."/>
            <person name="Heiman D."/>
            <person name="Howarth C."/>
            <person name="Larimer J."/>
            <person name="Lui A."/>
            <person name="MacDonald P.J.P."/>
            <person name="McCowen C."/>
            <person name="Montmayeur A."/>
            <person name="Murphy C."/>
            <person name="Neiman D."/>
            <person name="Pearson M."/>
            <person name="Priest M."/>
            <person name="Roberts A."/>
            <person name="Saif S."/>
            <person name="Shea T."/>
            <person name="Sisk P."/>
            <person name="Stolte C."/>
            <person name="Sykes S."/>
            <person name="Wortman J."/>
            <person name="Nusbaum C."/>
            <person name="Birren B."/>
        </authorList>
    </citation>
    <scope>NUCLEOTIDE SEQUENCE [LARGE SCALE GENOMIC DNA]</scope>
    <source>
        <strain evidence="1 2">ATCC 38327</strain>
    </source>
</reference>
<dbReference type="EMBL" id="GG745361">
    <property type="protein sequence ID" value="KNE69677.1"/>
    <property type="molecule type" value="Genomic_DNA"/>
</dbReference>
<dbReference type="VEuPathDB" id="FungiDB:AMAG_14233"/>